<dbReference type="InterPro" id="IPR029058">
    <property type="entry name" value="AB_hydrolase_fold"/>
</dbReference>
<dbReference type="InterPro" id="IPR050266">
    <property type="entry name" value="AB_hydrolase_sf"/>
</dbReference>
<reference evidence="2" key="2">
    <citation type="submission" date="2021-10" db="EMBL/GenBank/DDBJ databases">
        <title>Phylogenomics reveals ancestral predisposition of the termite-cultivated fungus Termitomyces towards a domesticated lifestyle.</title>
        <authorList>
            <person name="Auxier B."/>
            <person name="Grum-Grzhimaylo A."/>
            <person name="Cardenas M.E."/>
            <person name="Lodge J.D."/>
            <person name="Laessoe T."/>
            <person name="Pedersen O."/>
            <person name="Smith M.E."/>
            <person name="Kuyper T.W."/>
            <person name="Franco-Molano E.A."/>
            <person name="Baroni T.J."/>
            <person name="Aanen D.K."/>
        </authorList>
    </citation>
    <scope>NUCLEOTIDE SEQUENCE</scope>
    <source>
        <strain evidence="2">D49</strain>
    </source>
</reference>
<dbReference type="EMBL" id="JABCKI010000491">
    <property type="protein sequence ID" value="KAG5650295.1"/>
    <property type="molecule type" value="Genomic_DNA"/>
</dbReference>
<evidence type="ECO:0000313" key="3">
    <source>
        <dbReference type="Proteomes" id="UP000717328"/>
    </source>
</evidence>
<dbReference type="Pfam" id="PF12697">
    <property type="entry name" value="Abhydrolase_6"/>
    <property type="match status" value="1"/>
</dbReference>
<feature type="domain" description="AB hydrolase-1" evidence="1">
    <location>
        <begin position="34"/>
        <end position="277"/>
    </location>
</feature>
<dbReference type="InterPro" id="IPR000073">
    <property type="entry name" value="AB_hydrolase_1"/>
</dbReference>
<evidence type="ECO:0000259" key="1">
    <source>
        <dbReference type="Pfam" id="PF12697"/>
    </source>
</evidence>
<gene>
    <name evidence="2" type="ORF">H0H81_012723</name>
</gene>
<dbReference type="Proteomes" id="UP000717328">
    <property type="component" value="Unassembled WGS sequence"/>
</dbReference>
<evidence type="ECO:0000313" key="2">
    <source>
        <dbReference type="EMBL" id="KAG5650295.1"/>
    </source>
</evidence>
<dbReference type="PANTHER" id="PTHR43798:SF33">
    <property type="entry name" value="HYDROLASE, PUTATIVE (AFU_ORTHOLOGUE AFUA_2G14860)-RELATED"/>
    <property type="match status" value="1"/>
</dbReference>
<dbReference type="OrthoDB" id="408373at2759"/>
<comment type="caution">
    <text evidence="2">The sequence shown here is derived from an EMBL/GenBank/DDBJ whole genome shotgun (WGS) entry which is preliminary data.</text>
</comment>
<protein>
    <recommendedName>
        <fullName evidence="1">AB hydrolase-1 domain-containing protein</fullName>
    </recommendedName>
</protein>
<name>A0A9P7KJ11_9AGAR</name>
<dbReference type="SUPFAM" id="SSF53474">
    <property type="entry name" value="alpha/beta-Hydrolases"/>
    <property type="match status" value="1"/>
</dbReference>
<reference evidence="2" key="1">
    <citation type="submission" date="2021-02" db="EMBL/GenBank/DDBJ databases">
        <authorList>
            <person name="Nieuwenhuis M."/>
            <person name="Van De Peppel L.J.J."/>
        </authorList>
    </citation>
    <scope>NUCLEOTIDE SEQUENCE</scope>
    <source>
        <strain evidence="2">D49</strain>
    </source>
</reference>
<dbReference type="Gene3D" id="3.40.50.1820">
    <property type="entry name" value="alpha/beta hydrolase"/>
    <property type="match status" value="1"/>
</dbReference>
<dbReference type="GO" id="GO:0016020">
    <property type="term" value="C:membrane"/>
    <property type="evidence" value="ECO:0007669"/>
    <property type="project" value="TreeGrafter"/>
</dbReference>
<proteinExistence type="predicted"/>
<keyword evidence="3" id="KW-1185">Reference proteome</keyword>
<sequence length="320" mass="34890">MSLDTLQLTTKIVKSEDGTEIHAEACGDHTKPHVVFVHGLACASSVFDKLFALPDLQQNLYLVRYDARGHARSGKPVTEEAYETARYWQDFDAVCKAFDLNKPFYAGWSLAGSIAADICANNDPVPISGIIWLGALPYLGDVLPVVATPLVLSFLPGLTAPESPTHALKTRIEFCYTLVPEKRLPQVPYADLAAWIGAATHLLPECATLALSRKQDPSRLKEEGAKGLPLCIIHGAEDLQISGKDVIEQMEPHFKDCESHLLEGLGHILFWEDPEAVGNIIRKFVARVTQSNNILRGSTCSGTAKTVITPFLPPVAVEDP</sequence>
<dbReference type="AlphaFoldDB" id="A0A9P7KJ11"/>
<organism evidence="2 3">
    <name type="scientific">Sphagnurus paluster</name>
    <dbReference type="NCBI Taxonomy" id="117069"/>
    <lineage>
        <taxon>Eukaryota</taxon>
        <taxon>Fungi</taxon>
        <taxon>Dikarya</taxon>
        <taxon>Basidiomycota</taxon>
        <taxon>Agaricomycotina</taxon>
        <taxon>Agaricomycetes</taxon>
        <taxon>Agaricomycetidae</taxon>
        <taxon>Agaricales</taxon>
        <taxon>Tricholomatineae</taxon>
        <taxon>Lyophyllaceae</taxon>
        <taxon>Sphagnurus</taxon>
    </lineage>
</organism>
<accession>A0A9P7KJ11</accession>
<dbReference type="PANTHER" id="PTHR43798">
    <property type="entry name" value="MONOACYLGLYCEROL LIPASE"/>
    <property type="match status" value="1"/>
</dbReference>